<dbReference type="Proteomes" id="UP000659496">
    <property type="component" value="Unassembled WGS sequence"/>
</dbReference>
<dbReference type="Pfam" id="PF01071">
    <property type="entry name" value="GARS_A"/>
    <property type="match status" value="1"/>
</dbReference>
<sequence length="423" mass="45481">MNVLVIGRGGREHALAKKCSMSPRVQTVFVAPGNPGMEDVAQLVPIAEENHQELIAFAKEQHISLTIIGAEVPLVNGIVDDFNAAGLPVFGPDKRASIIEGSKTFAKELMKNYGIPTAAYETFTDLKPAIKYLDEVGVPIVIKADGLAAGKGVVVAQTKEEAEEALQEMLVQAKFGEASASVVMEEFLEGEEFSLMAFVNGKNVYPMVIAQDHKRAFDGDTGPNTGGMGAYSPVPQIPENTIAEAIERIVKPAAHAMAAEDRPFTGVLYAGLIATEQGTKVIEFNARFGDPETQVVLPRLKNDLVETLLAVLAGEHYELEWDEASVIGVVIAAEGYPGVYIKGTPLVGLDKIGPDIDIYHAGTSKNVNGEYVTNGGRVLIATAKGEDLLAARAIVYTELEKIDKAEVFWRSDIGHRAIQYDFS</sequence>
<name>A0ABR8PJF2_9BACL</name>
<evidence type="ECO:0000256" key="10">
    <source>
        <dbReference type="ARBA" id="ARBA00042242"/>
    </source>
</evidence>
<dbReference type="EMBL" id="JACSQY010000005">
    <property type="protein sequence ID" value="MBD7908275.1"/>
    <property type="molecule type" value="Genomic_DNA"/>
</dbReference>
<dbReference type="SMART" id="SM01209">
    <property type="entry name" value="GARS_A"/>
    <property type="match status" value="1"/>
</dbReference>
<dbReference type="InterPro" id="IPR020559">
    <property type="entry name" value="PRibGlycinamide_synth_CS"/>
</dbReference>
<organism evidence="15 16">
    <name type="scientific">Sporosarcina gallistercoris</name>
    <dbReference type="NCBI Taxonomy" id="2762245"/>
    <lineage>
        <taxon>Bacteria</taxon>
        <taxon>Bacillati</taxon>
        <taxon>Bacillota</taxon>
        <taxon>Bacilli</taxon>
        <taxon>Bacillales</taxon>
        <taxon>Caryophanaceae</taxon>
        <taxon>Sporosarcina</taxon>
    </lineage>
</organism>
<dbReference type="Pfam" id="PF02844">
    <property type="entry name" value="GARS_N"/>
    <property type="match status" value="1"/>
</dbReference>
<dbReference type="InterPro" id="IPR020562">
    <property type="entry name" value="PRibGlycinamide_synth_N"/>
</dbReference>
<dbReference type="Gene3D" id="3.40.50.20">
    <property type="match status" value="1"/>
</dbReference>
<evidence type="ECO:0000256" key="12">
    <source>
        <dbReference type="HAMAP-Rule" id="MF_00138"/>
    </source>
</evidence>
<evidence type="ECO:0000313" key="15">
    <source>
        <dbReference type="EMBL" id="MBD7908275.1"/>
    </source>
</evidence>
<dbReference type="NCBIfam" id="TIGR00877">
    <property type="entry name" value="purD"/>
    <property type="match status" value="1"/>
</dbReference>
<gene>
    <name evidence="12 15" type="primary">purD</name>
    <name evidence="15" type="ORF">H9659_08030</name>
</gene>
<evidence type="ECO:0000313" key="16">
    <source>
        <dbReference type="Proteomes" id="UP000659496"/>
    </source>
</evidence>
<comment type="caution">
    <text evidence="15">The sequence shown here is derived from an EMBL/GenBank/DDBJ whole genome shotgun (WGS) entry which is preliminary data.</text>
</comment>
<dbReference type="PANTHER" id="PTHR43472">
    <property type="entry name" value="PHOSPHORIBOSYLAMINE--GLYCINE LIGASE"/>
    <property type="match status" value="1"/>
</dbReference>
<dbReference type="InterPro" id="IPR013815">
    <property type="entry name" value="ATP_grasp_subdomain_1"/>
</dbReference>
<comment type="similarity">
    <text evidence="9 12">Belongs to the GARS family.</text>
</comment>
<dbReference type="InterPro" id="IPR000115">
    <property type="entry name" value="PRibGlycinamide_synth"/>
</dbReference>
<dbReference type="SUPFAM" id="SSF52440">
    <property type="entry name" value="PreATP-grasp domain"/>
    <property type="match status" value="1"/>
</dbReference>
<evidence type="ECO:0000256" key="2">
    <source>
        <dbReference type="ARBA" id="ARBA00001946"/>
    </source>
</evidence>
<feature type="domain" description="ATP-grasp" evidence="14">
    <location>
        <begin position="107"/>
        <end position="313"/>
    </location>
</feature>
<dbReference type="InterPro" id="IPR037123">
    <property type="entry name" value="PRibGlycinamide_synth_C_sf"/>
</dbReference>
<dbReference type="InterPro" id="IPR020560">
    <property type="entry name" value="PRibGlycinamide_synth_C-dom"/>
</dbReference>
<evidence type="ECO:0000256" key="1">
    <source>
        <dbReference type="ARBA" id="ARBA00001936"/>
    </source>
</evidence>
<evidence type="ECO:0000256" key="5">
    <source>
        <dbReference type="ARBA" id="ARBA00022598"/>
    </source>
</evidence>
<keyword evidence="5 12" id="KW-0436">Ligase</keyword>
<dbReference type="EC" id="6.3.4.13" evidence="4 12"/>
<protein>
    <recommendedName>
        <fullName evidence="4 12">Phosphoribosylamine--glycine ligase</fullName>
        <ecNumber evidence="4 12">6.3.4.13</ecNumber>
    </recommendedName>
    <alternativeName>
        <fullName evidence="12">GARS</fullName>
    </alternativeName>
    <alternativeName>
        <fullName evidence="10 12">Glycinamide ribonucleotide synthetase</fullName>
    </alternativeName>
    <alternativeName>
        <fullName evidence="11 12">Phosphoribosylglycinamide synthetase</fullName>
    </alternativeName>
</protein>
<dbReference type="Gene3D" id="3.30.1490.20">
    <property type="entry name" value="ATP-grasp fold, A domain"/>
    <property type="match status" value="1"/>
</dbReference>
<dbReference type="Gene3D" id="3.90.600.10">
    <property type="entry name" value="Phosphoribosylglycinamide synthetase, C-terminal domain"/>
    <property type="match status" value="1"/>
</dbReference>
<comment type="catalytic activity">
    <reaction evidence="12">
        <text>5-phospho-beta-D-ribosylamine + glycine + ATP = N(1)-(5-phospho-beta-D-ribosyl)glycinamide + ADP + phosphate + H(+)</text>
        <dbReference type="Rhea" id="RHEA:17453"/>
        <dbReference type="ChEBI" id="CHEBI:15378"/>
        <dbReference type="ChEBI" id="CHEBI:30616"/>
        <dbReference type="ChEBI" id="CHEBI:43474"/>
        <dbReference type="ChEBI" id="CHEBI:57305"/>
        <dbReference type="ChEBI" id="CHEBI:58681"/>
        <dbReference type="ChEBI" id="CHEBI:143788"/>
        <dbReference type="ChEBI" id="CHEBI:456216"/>
        <dbReference type="EC" id="6.3.4.13"/>
    </reaction>
</comment>
<dbReference type="SUPFAM" id="SSF56059">
    <property type="entry name" value="Glutathione synthetase ATP-binding domain-like"/>
    <property type="match status" value="1"/>
</dbReference>
<comment type="cofactor">
    <cofactor evidence="1">
        <name>Mn(2+)</name>
        <dbReference type="ChEBI" id="CHEBI:29035"/>
    </cofactor>
</comment>
<keyword evidence="16" id="KW-1185">Reference proteome</keyword>
<keyword evidence="7 12" id="KW-0658">Purine biosynthesis</keyword>
<comment type="cofactor">
    <cofactor evidence="2">
        <name>Mg(2+)</name>
        <dbReference type="ChEBI" id="CHEBI:18420"/>
    </cofactor>
</comment>
<evidence type="ECO:0000256" key="6">
    <source>
        <dbReference type="ARBA" id="ARBA00022741"/>
    </source>
</evidence>
<dbReference type="HAMAP" id="MF_00138">
    <property type="entry name" value="GARS"/>
    <property type="match status" value="1"/>
</dbReference>
<evidence type="ECO:0000256" key="3">
    <source>
        <dbReference type="ARBA" id="ARBA00005174"/>
    </source>
</evidence>
<dbReference type="PANTHER" id="PTHR43472:SF1">
    <property type="entry name" value="PHOSPHORIBOSYLAMINE--GLYCINE LIGASE, CHLOROPLASTIC"/>
    <property type="match status" value="1"/>
</dbReference>
<dbReference type="Pfam" id="PF02843">
    <property type="entry name" value="GARS_C"/>
    <property type="match status" value="1"/>
</dbReference>
<keyword evidence="6 13" id="KW-0547">Nucleotide-binding</keyword>
<keyword evidence="8 13" id="KW-0067">ATP-binding</keyword>
<dbReference type="RefSeq" id="WP_191689427.1">
    <property type="nucleotide sequence ID" value="NZ_JACSQY010000005.1"/>
</dbReference>
<dbReference type="PROSITE" id="PS50975">
    <property type="entry name" value="ATP_GRASP"/>
    <property type="match status" value="1"/>
</dbReference>
<dbReference type="InterPro" id="IPR016185">
    <property type="entry name" value="PreATP-grasp_dom_sf"/>
</dbReference>
<dbReference type="InterPro" id="IPR011054">
    <property type="entry name" value="Rudment_hybrid_motif"/>
</dbReference>
<dbReference type="GO" id="GO:0004637">
    <property type="term" value="F:phosphoribosylamine-glycine ligase activity"/>
    <property type="evidence" value="ECO:0007669"/>
    <property type="project" value="UniProtKB-EC"/>
</dbReference>
<evidence type="ECO:0000256" key="4">
    <source>
        <dbReference type="ARBA" id="ARBA00013255"/>
    </source>
</evidence>
<evidence type="ECO:0000256" key="7">
    <source>
        <dbReference type="ARBA" id="ARBA00022755"/>
    </source>
</evidence>
<dbReference type="PROSITE" id="PS00184">
    <property type="entry name" value="GARS"/>
    <property type="match status" value="1"/>
</dbReference>
<accession>A0ABR8PJF2</accession>
<dbReference type="InterPro" id="IPR011761">
    <property type="entry name" value="ATP-grasp"/>
</dbReference>
<dbReference type="InterPro" id="IPR020561">
    <property type="entry name" value="PRibGlycinamid_synth_ATP-grasp"/>
</dbReference>
<reference evidence="15 16" key="1">
    <citation type="submission" date="2020-08" db="EMBL/GenBank/DDBJ databases">
        <title>A Genomic Blueprint of the Chicken Gut Microbiome.</title>
        <authorList>
            <person name="Gilroy R."/>
            <person name="Ravi A."/>
            <person name="Getino M."/>
            <person name="Pursley I."/>
            <person name="Horton D.L."/>
            <person name="Alikhan N.-F."/>
            <person name="Baker D."/>
            <person name="Gharbi K."/>
            <person name="Hall N."/>
            <person name="Watson M."/>
            <person name="Adriaenssens E.M."/>
            <person name="Foster-Nyarko E."/>
            <person name="Jarju S."/>
            <person name="Secka A."/>
            <person name="Antonio M."/>
            <person name="Oren A."/>
            <person name="Chaudhuri R."/>
            <person name="La Ragione R.M."/>
            <person name="Hildebrand F."/>
            <person name="Pallen M.J."/>
        </authorList>
    </citation>
    <scope>NUCLEOTIDE SEQUENCE [LARGE SCALE GENOMIC DNA]</scope>
    <source>
        <strain evidence="15 16">Sa3CUA8</strain>
    </source>
</reference>
<dbReference type="SUPFAM" id="SSF51246">
    <property type="entry name" value="Rudiment single hybrid motif"/>
    <property type="match status" value="1"/>
</dbReference>
<comment type="pathway">
    <text evidence="3 12">Purine metabolism; IMP biosynthesis via de novo pathway; N(1)-(5-phospho-D-ribosyl)glycinamide from 5-phospho-alpha-D-ribose 1-diphosphate: step 2/2.</text>
</comment>
<evidence type="ECO:0000256" key="8">
    <source>
        <dbReference type="ARBA" id="ARBA00022840"/>
    </source>
</evidence>
<dbReference type="SMART" id="SM01210">
    <property type="entry name" value="GARS_C"/>
    <property type="match status" value="1"/>
</dbReference>
<evidence type="ECO:0000256" key="13">
    <source>
        <dbReference type="PROSITE-ProRule" id="PRU00409"/>
    </source>
</evidence>
<evidence type="ECO:0000256" key="9">
    <source>
        <dbReference type="ARBA" id="ARBA00038345"/>
    </source>
</evidence>
<evidence type="ECO:0000259" key="14">
    <source>
        <dbReference type="PROSITE" id="PS50975"/>
    </source>
</evidence>
<proteinExistence type="inferred from homology"/>
<evidence type="ECO:0000256" key="11">
    <source>
        <dbReference type="ARBA" id="ARBA00042864"/>
    </source>
</evidence>
<dbReference type="Gene3D" id="3.30.470.20">
    <property type="entry name" value="ATP-grasp fold, B domain"/>
    <property type="match status" value="1"/>
</dbReference>